<accession>A0A6J2TWL9</accession>
<evidence type="ECO:0000313" key="3">
    <source>
        <dbReference type="Proteomes" id="UP000504634"/>
    </source>
</evidence>
<dbReference type="SMART" id="SM00271">
    <property type="entry name" value="DnaJ"/>
    <property type="match status" value="1"/>
</dbReference>
<dbReference type="GeneID" id="115628827"/>
<organism evidence="3 4">
    <name type="scientific">Drosophila lebanonensis</name>
    <name type="common">Fruit fly</name>
    <name type="synonym">Scaptodrosophila lebanonensis</name>
    <dbReference type="NCBI Taxonomy" id="7225"/>
    <lineage>
        <taxon>Eukaryota</taxon>
        <taxon>Metazoa</taxon>
        <taxon>Ecdysozoa</taxon>
        <taxon>Arthropoda</taxon>
        <taxon>Hexapoda</taxon>
        <taxon>Insecta</taxon>
        <taxon>Pterygota</taxon>
        <taxon>Neoptera</taxon>
        <taxon>Endopterygota</taxon>
        <taxon>Diptera</taxon>
        <taxon>Brachycera</taxon>
        <taxon>Muscomorpha</taxon>
        <taxon>Ephydroidea</taxon>
        <taxon>Drosophilidae</taxon>
        <taxon>Scaptodrosophila</taxon>
    </lineage>
</organism>
<dbReference type="InterPro" id="IPR001623">
    <property type="entry name" value="DnaJ_domain"/>
</dbReference>
<dbReference type="Pfam" id="PF00226">
    <property type="entry name" value="DnaJ"/>
    <property type="match status" value="1"/>
</dbReference>
<feature type="compositionally biased region" description="Basic and acidic residues" evidence="1">
    <location>
        <begin position="199"/>
        <end position="209"/>
    </location>
</feature>
<dbReference type="PROSITE" id="PS00636">
    <property type="entry name" value="DNAJ_1"/>
    <property type="match status" value="1"/>
</dbReference>
<sequence>MSTLDLCEKYFQTRDIYKLLDLQKDAQMNEIKKSYHKMSLLVHPDRVHESQKAEATTKFQVLSRIYQVLTDDTKRALYDKKGIIDREGDDDSDKDATFKGKVVKLDAFLDEWRKTFHPFLYHKSKYVGSVAERDAIKKAYLDGRGSIKYIIKNTPFLDANDGPRVHKVVCKMIQEKLIPPPSHFTGEPPQMRAKPNNAGEERNENPKAQ</sequence>
<name>A0A6J2TWL9_DROLE</name>
<dbReference type="Pfam" id="PF23302">
    <property type="entry name" value="HTH_DNAJC9"/>
    <property type="match status" value="1"/>
</dbReference>
<dbReference type="InterPro" id="IPR018253">
    <property type="entry name" value="DnaJ_domain_CS"/>
</dbReference>
<reference evidence="4 5" key="1">
    <citation type="submission" date="2025-04" db="UniProtKB">
        <authorList>
            <consortium name="RefSeq"/>
        </authorList>
    </citation>
    <scope>IDENTIFICATION</scope>
    <source>
        <strain evidence="4 5">11010-0011.00</strain>
        <tissue evidence="4 5">Whole body</tissue>
    </source>
</reference>
<dbReference type="PANTHER" id="PTHR44144">
    <property type="entry name" value="DNAJ HOMOLOG SUBFAMILY C MEMBER 9"/>
    <property type="match status" value="1"/>
</dbReference>
<evidence type="ECO:0000259" key="2">
    <source>
        <dbReference type="PROSITE" id="PS50076"/>
    </source>
</evidence>
<dbReference type="InterPro" id="IPR036869">
    <property type="entry name" value="J_dom_sf"/>
</dbReference>
<dbReference type="Proteomes" id="UP000504634">
    <property type="component" value="Unplaced"/>
</dbReference>
<evidence type="ECO:0000313" key="5">
    <source>
        <dbReference type="RefSeq" id="XP_030380924.1"/>
    </source>
</evidence>
<dbReference type="GO" id="GO:0005737">
    <property type="term" value="C:cytoplasm"/>
    <property type="evidence" value="ECO:0007669"/>
    <property type="project" value="TreeGrafter"/>
</dbReference>
<dbReference type="InterPro" id="IPR052594">
    <property type="entry name" value="J_domain-containing_protein"/>
</dbReference>
<dbReference type="PROSITE" id="PS50076">
    <property type="entry name" value="DNAJ_2"/>
    <property type="match status" value="1"/>
</dbReference>
<dbReference type="AlphaFoldDB" id="A0A6J2TWL9"/>
<dbReference type="PANTHER" id="PTHR44144:SF1">
    <property type="entry name" value="DNAJ HOMOLOG SUBFAMILY C MEMBER 9"/>
    <property type="match status" value="1"/>
</dbReference>
<dbReference type="PRINTS" id="PR00625">
    <property type="entry name" value="JDOMAIN"/>
</dbReference>
<evidence type="ECO:0000256" key="1">
    <source>
        <dbReference type="SAM" id="MobiDB-lite"/>
    </source>
</evidence>
<gene>
    <name evidence="4 5" type="primary">LOC115628827</name>
</gene>
<dbReference type="InterPro" id="IPR056453">
    <property type="entry name" value="HTH_DNAJC9"/>
</dbReference>
<dbReference type="RefSeq" id="XP_030380921.1">
    <property type="nucleotide sequence ID" value="XM_030525061.1"/>
</dbReference>
<protein>
    <submittedName>
        <fullName evidence="4 5">J domain-containing protein CG6693-like</fullName>
    </submittedName>
</protein>
<dbReference type="CDD" id="cd06257">
    <property type="entry name" value="DnaJ"/>
    <property type="match status" value="1"/>
</dbReference>
<dbReference type="GO" id="GO:0031072">
    <property type="term" value="F:heat shock protein binding"/>
    <property type="evidence" value="ECO:0007669"/>
    <property type="project" value="TreeGrafter"/>
</dbReference>
<dbReference type="RefSeq" id="XP_030380924.1">
    <property type="nucleotide sequence ID" value="XM_030525064.1"/>
</dbReference>
<dbReference type="OrthoDB" id="110024at2759"/>
<feature type="domain" description="J" evidence="2">
    <location>
        <begin position="15"/>
        <end position="82"/>
    </location>
</feature>
<dbReference type="Gene3D" id="1.10.287.110">
    <property type="entry name" value="DnaJ domain"/>
    <property type="match status" value="1"/>
</dbReference>
<evidence type="ECO:0000313" key="4">
    <source>
        <dbReference type="RefSeq" id="XP_030380921.1"/>
    </source>
</evidence>
<feature type="region of interest" description="Disordered" evidence="1">
    <location>
        <begin position="179"/>
        <end position="209"/>
    </location>
</feature>
<dbReference type="SUPFAM" id="SSF46565">
    <property type="entry name" value="Chaperone J-domain"/>
    <property type="match status" value="1"/>
</dbReference>
<proteinExistence type="predicted"/>
<dbReference type="GO" id="GO:0005634">
    <property type="term" value="C:nucleus"/>
    <property type="evidence" value="ECO:0007669"/>
    <property type="project" value="TreeGrafter"/>
</dbReference>
<keyword evidence="3" id="KW-1185">Reference proteome</keyword>